<dbReference type="InterPro" id="IPR020084">
    <property type="entry name" value="NUDIX_hydrolase_CS"/>
</dbReference>
<dbReference type="AlphaFoldDB" id="A0A2G3PLR9"/>
<dbReference type="PROSITE" id="PS51462">
    <property type="entry name" value="NUDIX"/>
    <property type="match status" value="1"/>
</dbReference>
<keyword evidence="3 5" id="KW-0378">Hydrolase</keyword>
<name>A0A2G3PLR9_WILMA</name>
<evidence type="ECO:0000256" key="3">
    <source>
        <dbReference type="ARBA" id="ARBA00022801"/>
    </source>
</evidence>
<dbReference type="InterPro" id="IPR020476">
    <property type="entry name" value="Nudix_hydrolase"/>
</dbReference>
<keyword evidence="4" id="KW-0460">Magnesium</keyword>
<dbReference type="CDD" id="cd04685">
    <property type="entry name" value="NUDIX_Hydrolase"/>
    <property type="match status" value="1"/>
</dbReference>
<evidence type="ECO:0000256" key="2">
    <source>
        <dbReference type="ARBA" id="ARBA00005582"/>
    </source>
</evidence>
<dbReference type="PANTHER" id="PTHR43046:SF12">
    <property type="entry name" value="GDP-MANNOSE MANNOSYL HYDROLASE"/>
    <property type="match status" value="1"/>
</dbReference>
<dbReference type="PANTHER" id="PTHR43046">
    <property type="entry name" value="GDP-MANNOSE MANNOSYL HYDROLASE"/>
    <property type="match status" value="1"/>
</dbReference>
<evidence type="ECO:0000256" key="1">
    <source>
        <dbReference type="ARBA" id="ARBA00001946"/>
    </source>
</evidence>
<sequence>MPPRHGEQLRSHGCRGTWTGLARWEPPERWRAVKIVRRLRRAARIVLIDEEGRTLLFRGVDPQNPSVGPWWFTPGGGREGDETDEQAARREVYEETGLRITEMSEPVYAREFDIVFGGEPIHQVETYFVAHVGTFEPHSAGWTDLERSSILGHRWWKPEEIESSDEMIYPGNLADLVRRHLDNPAG</sequence>
<gene>
    <name evidence="7" type="ORF">CSW57_10940</name>
</gene>
<evidence type="ECO:0000313" key="8">
    <source>
        <dbReference type="Proteomes" id="UP000225108"/>
    </source>
</evidence>
<accession>A0A2G3PLR9</accession>
<comment type="caution">
    <text evidence="7">The sequence shown here is derived from an EMBL/GenBank/DDBJ whole genome shotgun (WGS) entry which is preliminary data.</text>
</comment>
<evidence type="ECO:0000256" key="5">
    <source>
        <dbReference type="RuleBase" id="RU003476"/>
    </source>
</evidence>
<dbReference type="InterPro" id="IPR000086">
    <property type="entry name" value="NUDIX_hydrolase_dom"/>
</dbReference>
<evidence type="ECO:0000259" key="6">
    <source>
        <dbReference type="PROSITE" id="PS51462"/>
    </source>
</evidence>
<comment type="similarity">
    <text evidence="2 5">Belongs to the Nudix hydrolase family.</text>
</comment>
<protein>
    <recommendedName>
        <fullName evidence="6">Nudix hydrolase domain-containing protein</fullName>
    </recommendedName>
</protein>
<dbReference type="Proteomes" id="UP000225108">
    <property type="component" value="Unassembled WGS sequence"/>
</dbReference>
<dbReference type="EMBL" id="PEBD01000008">
    <property type="protein sequence ID" value="PHV66779.1"/>
    <property type="molecule type" value="Genomic_DNA"/>
</dbReference>
<organism evidence="7 8">
    <name type="scientific">Williamsia marianensis</name>
    <dbReference type="NCBI Taxonomy" id="85044"/>
    <lineage>
        <taxon>Bacteria</taxon>
        <taxon>Bacillati</taxon>
        <taxon>Actinomycetota</taxon>
        <taxon>Actinomycetes</taxon>
        <taxon>Mycobacteriales</taxon>
        <taxon>Nocardiaceae</taxon>
        <taxon>Williamsia</taxon>
    </lineage>
</organism>
<dbReference type="PROSITE" id="PS00893">
    <property type="entry name" value="NUDIX_BOX"/>
    <property type="match status" value="1"/>
</dbReference>
<evidence type="ECO:0000256" key="4">
    <source>
        <dbReference type="ARBA" id="ARBA00022842"/>
    </source>
</evidence>
<dbReference type="Gene3D" id="3.90.79.10">
    <property type="entry name" value="Nucleoside Triphosphate Pyrophosphohydrolase"/>
    <property type="match status" value="1"/>
</dbReference>
<dbReference type="SUPFAM" id="SSF55811">
    <property type="entry name" value="Nudix"/>
    <property type="match status" value="1"/>
</dbReference>
<dbReference type="PRINTS" id="PR00502">
    <property type="entry name" value="NUDIXFAMILY"/>
</dbReference>
<proteinExistence type="inferred from homology"/>
<dbReference type="Pfam" id="PF00293">
    <property type="entry name" value="NUDIX"/>
    <property type="match status" value="1"/>
</dbReference>
<dbReference type="GO" id="GO:0016787">
    <property type="term" value="F:hydrolase activity"/>
    <property type="evidence" value="ECO:0007669"/>
    <property type="project" value="UniProtKB-KW"/>
</dbReference>
<dbReference type="InterPro" id="IPR015797">
    <property type="entry name" value="NUDIX_hydrolase-like_dom_sf"/>
</dbReference>
<reference evidence="7 8" key="1">
    <citation type="submission" date="2017-10" db="EMBL/GenBank/DDBJ databases">
        <title>The draft genome sequence of Williamsia sp. BULT 1.1 isolated from the semi-arid grassland soils from South Africa.</title>
        <authorList>
            <person name="Kabwe M.H."/>
            <person name="Govender N."/>
            <person name="Mutseka Lunga P."/>
            <person name="Vikram S."/>
            <person name="Makhalanyane T.P."/>
        </authorList>
    </citation>
    <scope>NUCLEOTIDE SEQUENCE [LARGE SCALE GENOMIC DNA]</scope>
    <source>
        <strain evidence="7 8">BULT 1.1</strain>
    </source>
</reference>
<comment type="cofactor">
    <cofactor evidence="1">
        <name>Mg(2+)</name>
        <dbReference type="ChEBI" id="CHEBI:18420"/>
    </cofactor>
</comment>
<evidence type="ECO:0000313" key="7">
    <source>
        <dbReference type="EMBL" id="PHV66779.1"/>
    </source>
</evidence>
<feature type="domain" description="Nudix hydrolase" evidence="6">
    <location>
        <begin position="38"/>
        <end position="179"/>
    </location>
</feature>